<proteinExistence type="predicted"/>
<evidence type="ECO:0000313" key="3">
    <source>
        <dbReference type="Proteomes" id="UP000717328"/>
    </source>
</evidence>
<gene>
    <name evidence="2" type="ORF">H0H81_010280</name>
</gene>
<sequence length="165" mass="17938">MSSEEANTAVIVNGELSVSVLAAALKGTHSAEAHHVFSAEESKSSAVATEADWAKFWAAANKIKVRPTLLLDSPEVSPAAAATVIAAIALAVQIADVLWNIFKGFDDKEGRSKWTAQVVGDSRRENPHFNWVIVYTNHSINFQGIRDVDWSVRSVRYGLKVGYIT</sequence>
<keyword evidence="3" id="KW-1185">Reference proteome</keyword>
<keyword evidence="1" id="KW-0812">Transmembrane</keyword>
<comment type="caution">
    <text evidence="2">The sequence shown here is derived from an EMBL/GenBank/DDBJ whole genome shotgun (WGS) entry which is preliminary data.</text>
</comment>
<keyword evidence="1" id="KW-0472">Membrane</keyword>
<evidence type="ECO:0000313" key="2">
    <source>
        <dbReference type="EMBL" id="KAG5653812.1"/>
    </source>
</evidence>
<name>A0A9P7GVJ3_9AGAR</name>
<organism evidence="2 3">
    <name type="scientific">Sphagnurus paluster</name>
    <dbReference type="NCBI Taxonomy" id="117069"/>
    <lineage>
        <taxon>Eukaryota</taxon>
        <taxon>Fungi</taxon>
        <taxon>Dikarya</taxon>
        <taxon>Basidiomycota</taxon>
        <taxon>Agaricomycotina</taxon>
        <taxon>Agaricomycetes</taxon>
        <taxon>Agaricomycetidae</taxon>
        <taxon>Agaricales</taxon>
        <taxon>Tricholomatineae</taxon>
        <taxon>Lyophyllaceae</taxon>
        <taxon>Sphagnurus</taxon>
    </lineage>
</organism>
<dbReference type="Proteomes" id="UP000717328">
    <property type="component" value="Unassembled WGS sequence"/>
</dbReference>
<dbReference type="EMBL" id="JABCKI010000032">
    <property type="protein sequence ID" value="KAG5653812.1"/>
    <property type="molecule type" value="Genomic_DNA"/>
</dbReference>
<dbReference type="AlphaFoldDB" id="A0A9P7GVJ3"/>
<keyword evidence="1" id="KW-1133">Transmembrane helix</keyword>
<evidence type="ECO:0000256" key="1">
    <source>
        <dbReference type="SAM" id="Phobius"/>
    </source>
</evidence>
<reference evidence="2" key="1">
    <citation type="submission" date="2021-02" db="EMBL/GenBank/DDBJ databases">
        <authorList>
            <person name="Nieuwenhuis M."/>
            <person name="Van De Peppel L.J.J."/>
        </authorList>
    </citation>
    <scope>NUCLEOTIDE SEQUENCE</scope>
    <source>
        <strain evidence="2">D49</strain>
    </source>
</reference>
<feature type="transmembrane region" description="Helical" evidence="1">
    <location>
        <begin position="79"/>
        <end position="102"/>
    </location>
</feature>
<reference evidence="2" key="2">
    <citation type="submission" date="2021-10" db="EMBL/GenBank/DDBJ databases">
        <title>Phylogenomics reveals ancestral predisposition of the termite-cultivated fungus Termitomyces towards a domesticated lifestyle.</title>
        <authorList>
            <person name="Auxier B."/>
            <person name="Grum-Grzhimaylo A."/>
            <person name="Cardenas M.E."/>
            <person name="Lodge J.D."/>
            <person name="Laessoe T."/>
            <person name="Pedersen O."/>
            <person name="Smith M.E."/>
            <person name="Kuyper T.W."/>
            <person name="Franco-Molano E.A."/>
            <person name="Baroni T.J."/>
            <person name="Aanen D.K."/>
        </authorList>
    </citation>
    <scope>NUCLEOTIDE SEQUENCE</scope>
    <source>
        <strain evidence="2">D49</strain>
    </source>
</reference>
<protein>
    <submittedName>
        <fullName evidence="2">Uncharacterized protein</fullName>
    </submittedName>
</protein>
<accession>A0A9P7GVJ3</accession>